<dbReference type="AlphaFoldDB" id="A0AAU2UYU0"/>
<organism evidence="1">
    <name type="scientific">Streptomyces sp. NBC_00003</name>
    <dbReference type="NCBI Taxonomy" id="2903608"/>
    <lineage>
        <taxon>Bacteria</taxon>
        <taxon>Bacillati</taxon>
        <taxon>Actinomycetota</taxon>
        <taxon>Actinomycetes</taxon>
        <taxon>Kitasatosporales</taxon>
        <taxon>Streptomycetaceae</taxon>
        <taxon>Streptomyces</taxon>
    </lineage>
</organism>
<dbReference type="EMBL" id="CP108318">
    <property type="protein sequence ID" value="WTW60357.1"/>
    <property type="molecule type" value="Genomic_DNA"/>
</dbReference>
<name>A0AAU2UYU0_9ACTN</name>
<sequence>MLFVTAGGITVMAHETLQSRYALKQIAPRLLISIIAAATSLTART</sequence>
<reference evidence="1" key="1">
    <citation type="submission" date="2022-10" db="EMBL/GenBank/DDBJ databases">
        <title>The complete genomes of actinobacterial strains from the NBC collection.</title>
        <authorList>
            <person name="Joergensen T.S."/>
            <person name="Alvarez Arevalo M."/>
            <person name="Sterndorff E.B."/>
            <person name="Faurdal D."/>
            <person name="Vuksanovic O."/>
            <person name="Mourched A.-S."/>
            <person name="Charusanti P."/>
            <person name="Shaw S."/>
            <person name="Blin K."/>
            <person name="Weber T."/>
        </authorList>
    </citation>
    <scope>NUCLEOTIDE SEQUENCE</scope>
    <source>
        <strain evidence="1">NBC_00003</strain>
    </source>
</reference>
<evidence type="ECO:0000313" key="1">
    <source>
        <dbReference type="EMBL" id="WTW60357.1"/>
    </source>
</evidence>
<gene>
    <name evidence="1" type="ORF">OG549_06730</name>
</gene>
<protein>
    <submittedName>
        <fullName evidence="1">Uncharacterized protein</fullName>
    </submittedName>
</protein>
<proteinExistence type="predicted"/>
<accession>A0AAU2UYU0</accession>